<dbReference type="GO" id="GO:0016491">
    <property type="term" value="F:oxidoreductase activity"/>
    <property type="evidence" value="ECO:0007669"/>
    <property type="project" value="UniProtKB-KW"/>
</dbReference>
<dbReference type="Pfam" id="PF00106">
    <property type="entry name" value="adh_short"/>
    <property type="match status" value="1"/>
</dbReference>
<proteinExistence type="predicted"/>
<dbReference type="PANTHER" id="PTHR43157:SF31">
    <property type="entry name" value="PHOSPHATIDYLINOSITOL-GLYCAN BIOSYNTHESIS CLASS F PROTEIN"/>
    <property type="match status" value="1"/>
</dbReference>
<evidence type="ECO:0000256" key="1">
    <source>
        <dbReference type="ARBA" id="ARBA00023002"/>
    </source>
</evidence>
<keyword evidence="3" id="KW-1185">Reference proteome</keyword>
<sequence>GILPSTNFNIHTCPSLSGKTAVITGGSDGIGADIVKHLLLNDIAQVLVLARNESKFQNSLTNVWQPAAPDRTDRVRFIACDTADLAAIDRIGKEILSTLTRLDFLFLNAARSFDPDYRLSYGVEITFATNHMGHFHLTQLLTPLLVASAPSRVVVTSSSLHMVVASKFGFDELVSPTPPTSRGPAWDSWYRYGRSKLANILFTRALAQHLPEGVVPNSFFPGSVPTEASAGWKYLIGEFGGSMVTVLLKLMGQTLEQGAATAMYLAVGDAEEVGRGNYFVPVAVKEETSLLAADKEWAEELWMWSAETVERALSSEDKGE</sequence>
<dbReference type="InterPro" id="IPR002347">
    <property type="entry name" value="SDR_fam"/>
</dbReference>
<dbReference type="PANTHER" id="PTHR43157">
    <property type="entry name" value="PHOSPHATIDYLINOSITOL-GLYCAN BIOSYNTHESIS CLASS F PROTEIN-RELATED"/>
    <property type="match status" value="1"/>
</dbReference>
<dbReference type="PRINTS" id="PR00081">
    <property type="entry name" value="GDHRDH"/>
</dbReference>
<dbReference type="SUPFAM" id="SSF51735">
    <property type="entry name" value="NAD(P)-binding Rossmann-fold domains"/>
    <property type="match status" value="1"/>
</dbReference>
<organism evidence="2 3">
    <name type="scientific">Morchella conica CCBAS932</name>
    <dbReference type="NCBI Taxonomy" id="1392247"/>
    <lineage>
        <taxon>Eukaryota</taxon>
        <taxon>Fungi</taxon>
        <taxon>Dikarya</taxon>
        <taxon>Ascomycota</taxon>
        <taxon>Pezizomycotina</taxon>
        <taxon>Pezizomycetes</taxon>
        <taxon>Pezizales</taxon>
        <taxon>Morchellaceae</taxon>
        <taxon>Morchella</taxon>
    </lineage>
</organism>
<dbReference type="STRING" id="1392247.A0A3N4KTX3"/>
<dbReference type="EMBL" id="ML119120">
    <property type="protein sequence ID" value="RPB14034.1"/>
    <property type="molecule type" value="Genomic_DNA"/>
</dbReference>
<name>A0A3N4KTX3_9PEZI</name>
<dbReference type="InParanoid" id="A0A3N4KTX3"/>
<reference evidence="2 3" key="1">
    <citation type="journal article" date="2018" name="Nat. Ecol. Evol.">
        <title>Pezizomycetes genomes reveal the molecular basis of ectomycorrhizal truffle lifestyle.</title>
        <authorList>
            <person name="Murat C."/>
            <person name="Payen T."/>
            <person name="Noel B."/>
            <person name="Kuo A."/>
            <person name="Morin E."/>
            <person name="Chen J."/>
            <person name="Kohler A."/>
            <person name="Krizsan K."/>
            <person name="Balestrini R."/>
            <person name="Da Silva C."/>
            <person name="Montanini B."/>
            <person name="Hainaut M."/>
            <person name="Levati E."/>
            <person name="Barry K.W."/>
            <person name="Belfiori B."/>
            <person name="Cichocki N."/>
            <person name="Clum A."/>
            <person name="Dockter R.B."/>
            <person name="Fauchery L."/>
            <person name="Guy J."/>
            <person name="Iotti M."/>
            <person name="Le Tacon F."/>
            <person name="Lindquist E.A."/>
            <person name="Lipzen A."/>
            <person name="Malagnac F."/>
            <person name="Mello A."/>
            <person name="Molinier V."/>
            <person name="Miyauchi S."/>
            <person name="Poulain J."/>
            <person name="Riccioni C."/>
            <person name="Rubini A."/>
            <person name="Sitrit Y."/>
            <person name="Splivallo R."/>
            <person name="Traeger S."/>
            <person name="Wang M."/>
            <person name="Zifcakova L."/>
            <person name="Wipf D."/>
            <person name="Zambonelli A."/>
            <person name="Paolocci F."/>
            <person name="Nowrousian M."/>
            <person name="Ottonello S."/>
            <person name="Baldrian P."/>
            <person name="Spatafora J.W."/>
            <person name="Henrissat B."/>
            <person name="Nagy L.G."/>
            <person name="Aury J.M."/>
            <person name="Wincker P."/>
            <person name="Grigoriev I.V."/>
            <person name="Bonfante P."/>
            <person name="Martin F.M."/>
        </authorList>
    </citation>
    <scope>NUCLEOTIDE SEQUENCE [LARGE SCALE GENOMIC DNA]</scope>
    <source>
        <strain evidence="2 3">CCBAS932</strain>
    </source>
</reference>
<evidence type="ECO:0000313" key="3">
    <source>
        <dbReference type="Proteomes" id="UP000277580"/>
    </source>
</evidence>
<evidence type="ECO:0000313" key="2">
    <source>
        <dbReference type="EMBL" id="RPB14034.1"/>
    </source>
</evidence>
<feature type="non-terminal residue" evidence="2">
    <location>
        <position position="320"/>
    </location>
</feature>
<dbReference type="InterPro" id="IPR036291">
    <property type="entry name" value="NAD(P)-bd_dom_sf"/>
</dbReference>
<feature type="non-terminal residue" evidence="2">
    <location>
        <position position="1"/>
    </location>
</feature>
<accession>A0A3N4KTX3</accession>
<dbReference type="Gene3D" id="3.40.50.720">
    <property type="entry name" value="NAD(P)-binding Rossmann-like Domain"/>
    <property type="match status" value="1"/>
</dbReference>
<dbReference type="OrthoDB" id="191139at2759"/>
<protein>
    <submittedName>
        <fullName evidence="2">NAD(P)-binding protein</fullName>
    </submittedName>
</protein>
<gene>
    <name evidence="2" type="ORF">P167DRAFT_458687</name>
</gene>
<keyword evidence="1" id="KW-0560">Oxidoreductase</keyword>
<dbReference type="Proteomes" id="UP000277580">
    <property type="component" value="Unassembled WGS sequence"/>
</dbReference>
<dbReference type="AlphaFoldDB" id="A0A3N4KTX3"/>